<dbReference type="Gene3D" id="3.90.1150.180">
    <property type="match status" value="1"/>
</dbReference>
<dbReference type="EC" id="2.9.1.1" evidence="8"/>
<feature type="modified residue" description="N6-(pyridoxal phosphate)lysine" evidence="8 9">
    <location>
        <position position="285"/>
    </location>
</feature>
<organism evidence="10 11">
    <name type="scientific">Armatimonas rosea</name>
    <dbReference type="NCBI Taxonomy" id="685828"/>
    <lineage>
        <taxon>Bacteria</taxon>
        <taxon>Bacillati</taxon>
        <taxon>Armatimonadota</taxon>
        <taxon>Armatimonadia</taxon>
        <taxon>Armatimonadales</taxon>
        <taxon>Armatimonadaceae</taxon>
        <taxon>Armatimonas</taxon>
    </lineage>
</organism>
<evidence type="ECO:0000256" key="6">
    <source>
        <dbReference type="ARBA" id="ARBA00023266"/>
    </source>
</evidence>
<comment type="pathway">
    <text evidence="8">Aminoacyl-tRNA biosynthesis; selenocysteinyl-tRNA(Sec) biosynthesis; selenocysteinyl-tRNA(Sec) from L-seryl-tRNA(Sec) (bacterial route): step 1/1.</text>
</comment>
<dbReference type="InterPro" id="IPR015421">
    <property type="entry name" value="PyrdxlP-dep_Trfase_major"/>
</dbReference>
<evidence type="ECO:0000256" key="1">
    <source>
        <dbReference type="ARBA" id="ARBA00001933"/>
    </source>
</evidence>
<dbReference type="HAMAP" id="MF_00423">
    <property type="entry name" value="SelA"/>
    <property type="match status" value="1"/>
</dbReference>
<evidence type="ECO:0000256" key="3">
    <source>
        <dbReference type="ARBA" id="ARBA00022679"/>
    </source>
</evidence>
<keyword evidence="6 8" id="KW-0711">Selenium</keyword>
<comment type="similarity">
    <text evidence="7 8">Belongs to the SelA family.</text>
</comment>
<evidence type="ECO:0000313" key="10">
    <source>
        <dbReference type="EMBL" id="MBB6053608.1"/>
    </source>
</evidence>
<evidence type="ECO:0000256" key="7">
    <source>
        <dbReference type="ARBA" id="ARBA00044507"/>
    </source>
</evidence>
<dbReference type="GO" id="GO:0004125">
    <property type="term" value="F:L-seryl-tRNA(Sec) selenium transferase activity"/>
    <property type="evidence" value="ECO:0007669"/>
    <property type="project" value="UniProtKB-UniRule"/>
</dbReference>
<sequence>MTDEQRQQLRALPQVERVSAEPELAQVPVALRLACIRQALHEIREEILLGRPATSVMERTLALASRAPKVRGAVNATGILLHTNLGRATLAPAAVAAVAAVAQQHATLEVDDESGGRGDRQAGCAALLRELTGADDAIVVNNNAAATVLALTALASGKDVILSRSELVEIGGHFRLPDVIVQSGARLVEVGTTNRTRVGDYTRALTENTGMLLRCHPSNFRVVGFTESASLEELVALSRQAAVPFGDDIGSGALVDFAPFGLTDEPQVQKSIAAGADLVWFSGDKLLGGPQAGILVGRADLIAVCKKHPLMRALRPDKLTLAALEATLRIYRDGTHWEEIPILRRIQRDPGEISRRCRTVARKLKRLGYDTTTEATFSQVGGGSLPDRQLPSHAVAVRAANLPALARQLRHAATPVYGRIERDRLLLDLRAVDPDEEAALVRAFEGQST</sequence>
<dbReference type="AlphaFoldDB" id="A0A7W9SX91"/>
<evidence type="ECO:0000256" key="8">
    <source>
        <dbReference type="HAMAP-Rule" id="MF_00423"/>
    </source>
</evidence>
<gene>
    <name evidence="8" type="primary">selA</name>
    <name evidence="10" type="ORF">HNQ39_005443</name>
</gene>
<dbReference type="PANTHER" id="PTHR32328">
    <property type="entry name" value="L-SERYL-TRNA(SEC) SELENIUM TRANSFERASE"/>
    <property type="match status" value="1"/>
</dbReference>
<comment type="cofactor">
    <cofactor evidence="1 8 9">
        <name>pyridoxal 5'-phosphate</name>
        <dbReference type="ChEBI" id="CHEBI:597326"/>
    </cofactor>
</comment>
<keyword evidence="11" id="KW-1185">Reference proteome</keyword>
<dbReference type="GO" id="GO:0001717">
    <property type="term" value="P:conversion of seryl-tRNAsec to selenocys-tRNAsec"/>
    <property type="evidence" value="ECO:0007669"/>
    <property type="project" value="UniProtKB-UniRule"/>
</dbReference>
<proteinExistence type="inferred from homology"/>
<dbReference type="InterPro" id="IPR004534">
    <property type="entry name" value="SelA_trans"/>
</dbReference>
<dbReference type="InterPro" id="IPR018319">
    <property type="entry name" value="SelA-like"/>
</dbReference>
<evidence type="ECO:0000313" key="11">
    <source>
        <dbReference type="Proteomes" id="UP000520814"/>
    </source>
</evidence>
<keyword evidence="4 8" id="KW-0663">Pyridoxal phosphate</keyword>
<dbReference type="SUPFAM" id="SSF53383">
    <property type="entry name" value="PLP-dependent transferases"/>
    <property type="match status" value="1"/>
</dbReference>
<comment type="subcellular location">
    <subcellularLocation>
        <location evidence="8">Cytoplasm</location>
    </subcellularLocation>
</comment>
<comment type="function">
    <text evidence="8">Converts seryl-tRNA(Sec) to selenocysteinyl-tRNA(Sec) required for selenoprotein biosynthesis.</text>
</comment>
<dbReference type="Proteomes" id="UP000520814">
    <property type="component" value="Unassembled WGS sequence"/>
</dbReference>
<comment type="caution">
    <text evidence="10">The sequence shown here is derived from an EMBL/GenBank/DDBJ whole genome shotgun (WGS) entry which is preliminary data.</text>
</comment>
<dbReference type="UniPathway" id="UPA00906">
    <property type="reaction ID" value="UER00896"/>
</dbReference>
<evidence type="ECO:0000256" key="5">
    <source>
        <dbReference type="ARBA" id="ARBA00022917"/>
    </source>
</evidence>
<dbReference type="RefSeq" id="WP_184203696.1">
    <property type="nucleotide sequence ID" value="NZ_JACHGW010000007.1"/>
</dbReference>
<dbReference type="NCBIfam" id="TIGR00474">
    <property type="entry name" value="selA"/>
    <property type="match status" value="1"/>
</dbReference>
<keyword evidence="2 8" id="KW-0963">Cytoplasm</keyword>
<dbReference type="PANTHER" id="PTHR32328:SF0">
    <property type="entry name" value="L-SERYL-TRNA(SEC) SELENIUM TRANSFERASE"/>
    <property type="match status" value="1"/>
</dbReference>
<accession>A0A7W9SX91</accession>
<reference evidence="10 11" key="1">
    <citation type="submission" date="2020-08" db="EMBL/GenBank/DDBJ databases">
        <title>Genomic Encyclopedia of Type Strains, Phase IV (KMG-IV): sequencing the most valuable type-strain genomes for metagenomic binning, comparative biology and taxonomic classification.</title>
        <authorList>
            <person name="Goeker M."/>
        </authorList>
    </citation>
    <scope>NUCLEOTIDE SEQUENCE [LARGE SCALE GENOMIC DNA]</scope>
    <source>
        <strain evidence="10 11">DSM 23562</strain>
    </source>
</reference>
<keyword evidence="3 8" id="KW-0808">Transferase</keyword>
<evidence type="ECO:0000256" key="9">
    <source>
        <dbReference type="PIRSR" id="PIRSR618319-50"/>
    </source>
</evidence>
<dbReference type="Pfam" id="PF03841">
    <property type="entry name" value="SelA"/>
    <property type="match status" value="1"/>
</dbReference>
<protein>
    <recommendedName>
        <fullName evidence="8">L-seryl-tRNA(Sec) selenium transferase</fullName>
        <ecNumber evidence="8">2.9.1.1</ecNumber>
    </recommendedName>
    <alternativeName>
        <fullName evidence="8">Selenocysteine synthase</fullName>
        <shortName evidence="8">Sec synthase</shortName>
    </alternativeName>
    <alternativeName>
        <fullName evidence="8">Selenocysteinyl-tRNA(Sec) synthase</fullName>
    </alternativeName>
</protein>
<dbReference type="GO" id="GO:0005737">
    <property type="term" value="C:cytoplasm"/>
    <property type="evidence" value="ECO:0007669"/>
    <property type="project" value="UniProtKB-SubCell"/>
</dbReference>
<dbReference type="EMBL" id="JACHGW010000007">
    <property type="protein sequence ID" value="MBB6053608.1"/>
    <property type="molecule type" value="Genomic_DNA"/>
</dbReference>
<dbReference type="InterPro" id="IPR015424">
    <property type="entry name" value="PyrdxlP-dep_Trfase"/>
</dbReference>
<evidence type="ECO:0000256" key="2">
    <source>
        <dbReference type="ARBA" id="ARBA00022490"/>
    </source>
</evidence>
<dbReference type="Gene3D" id="3.40.640.10">
    <property type="entry name" value="Type I PLP-dependent aspartate aminotransferase-like (Major domain)"/>
    <property type="match status" value="1"/>
</dbReference>
<comment type="catalytic activity">
    <reaction evidence="8">
        <text>L-seryl-tRNA(Sec) + selenophosphate + H(+) = L-selenocysteinyl-tRNA(Sec) + phosphate</text>
        <dbReference type="Rhea" id="RHEA:22728"/>
        <dbReference type="Rhea" id="RHEA-COMP:9742"/>
        <dbReference type="Rhea" id="RHEA-COMP:9743"/>
        <dbReference type="ChEBI" id="CHEBI:15378"/>
        <dbReference type="ChEBI" id="CHEBI:16144"/>
        <dbReference type="ChEBI" id="CHEBI:43474"/>
        <dbReference type="ChEBI" id="CHEBI:78533"/>
        <dbReference type="ChEBI" id="CHEBI:78573"/>
        <dbReference type="EC" id="2.9.1.1"/>
    </reaction>
</comment>
<dbReference type="GO" id="GO:0001514">
    <property type="term" value="P:selenocysteine incorporation"/>
    <property type="evidence" value="ECO:0007669"/>
    <property type="project" value="UniProtKB-UniRule"/>
</dbReference>
<name>A0A7W9SX91_ARMRO</name>
<evidence type="ECO:0000256" key="4">
    <source>
        <dbReference type="ARBA" id="ARBA00022898"/>
    </source>
</evidence>
<keyword evidence="5 8" id="KW-0648">Protein biosynthesis</keyword>